<feature type="signal peptide" evidence="1">
    <location>
        <begin position="1"/>
        <end position="25"/>
    </location>
</feature>
<protein>
    <recommendedName>
        <fullName evidence="6">Lipoprotein LppU</fullName>
    </recommendedName>
</protein>
<dbReference type="Proteomes" id="UP000466894">
    <property type="component" value="Chromosome"/>
</dbReference>
<dbReference type="KEGG" id="mnv:MNVI_33290"/>
<proteinExistence type="predicted"/>
<evidence type="ECO:0008006" key="6">
    <source>
        <dbReference type="Google" id="ProtNLM"/>
    </source>
</evidence>
<dbReference type="Proteomes" id="UP000192374">
    <property type="component" value="Unassembled WGS sequence"/>
</dbReference>
<sequence length="165" mass="17451">MRTLAAAAVTAIALTLCGCFPAANTADLRVGDCLRLAGTAQRPVATKVACGSRTSNFKVAATVPSREQCPGDVDSSYSMRTGFRDSGNTACLDVDWVVGGCMSVDPRHTTDPFRVDCNDKSVPHRQRATQILTGLRDPVSVDQCISGVGYAYAQRGFAVCVEDVT</sequence>
<keyword evidence="1" id="KW-0732">Signal</keyword>
<feature type="chain" id="PRO_5044657899" description="Lipoprotein LppU" evidence="1">
    <location>
        <begin position="26"/>
        <end position="165"/>
    </location>
</feature>
<dbReference type="PROSITE" id="PS51257">
    <property type="entry name" value="PROKAR_LIPOPROTEIN"/>
    <property type="match status" value="1"/>
</dbReference>
<keyword evidence="4" id="KW-1185">Reference proteome</keyword>
<dbReference type="OrthoDB" id="3701210at2"/>
<dbReference type="RefSeq" id="WP_083087688.1">
    <property type="nucleotide sequence ID" value="NZ_AP022583.1"/>
</dbReference>
<name>A0A7I7PHH7_9MYCO</name>
<reference evidence="2" key="3">
    <citation type="submission" date="2020-02" db="EMBL/GenBank/DDBJ databases">
        <authorList>
            <person name="Matsumoto Y."/>
            <person name="Motooka D."/>
            <person name="Nakamura S."/>
        </authorList>
    </citation>
    <scope>NUCLEOTIDE SEQUENCE</scope>
    <source>
        <strain evidence="2">JCM 16367</strain>
    </source>
</reference>
<reference evidence="2 5" key="2">
    <citation type="journal article" date="2019" name="Emerg. Microbes Infect.">
        <title>Comprehensive subspecies identification of 175 nontuberculous mycobacteria species based on 7547 genomic profiles.</title>
        <authorList>
            <person name="Matsumoto Y."/>
            <person name="Kinjo T."/>
            <person name="Motooka D."/>
            <person name="Nabeya D."/>
            <person name="Jung N."/>
            <person name="Uechi K."/>
            <person name="Horii T."/>
            <person name="Iida T."/>
            <person name="Fujita J."/>
            <person name="Nakamura S."/>
        </authorList>
    </citation>
    <scope>NUCLEOTIDE SEQUENCE [LARGE SCALE GENOMIC DNA]</scope>
    <source>
        <strain evidence="2 5">JCM 16367</strain>
    </source>
</reference>
<evidence type="ECO:0000313" key="2">
    <source>
        <dbReference type="EMBL" id="BBY08011.1"/>
    </source>
</evidence>
<dbReference type="EMBL" id="AP022583">
    <property type="protein sequence ID" value="BBY08011.1"/>
    <property type="molecule type" value="Genomic_DNA"/>
</dbReference>
<evidence type="ECO:0000256" key="1">
    <source>
        <dbReference type="SAM" id="SignalP"/>
    </source>
</evidence>
<evidence type="ECO:0000313" key="4">
    <source>
        <dbReference type="Proteomes" id="UP000192374"/>
    </source>
</evidence>
<evidence type="ECO:0000313" key="3">
    <source>
        <dbReference type="EMBL" id="ORB14612.1"/>
    </source>
</evidence>
<dbReference type="EMBL" id="MVIC01000016">
    <property type="protein sequence ID" value="ORB14612.1"/>
    <property type="molecule type" value="Genomic_DNA"/>
</dbReference>
<accession>A0A7I7PHH7</accession>
<gene>
    <name evidence="2" type="primary">lppU</name>
    <name evidence="3" type="ORF">BST37_10705</name>
    <name evidence="2" type="ORF">MNVI_33290</name>
</gene>
<reference evidence="3 4" key="1">
    <citation type="submission" date="2017-02" db="EMBL/GenBank/DDBJ databases">
        <title>The new phylogeny of genus Mycobacterium.</title>
        <authorList>
            <person name="Tortoli E."/>
            <person name="Trovato A."/>
            <person name="Cirillo D.M."/>
        </authorList>
    </citation>
    <scope>NUCLEOTIDE SEQUENCE [LARGE SCALE GENOMIC DNA]</scope>
    <source>
        <strain evidence="3 4">DSM 45145</strain>
    </source>
</reference>
<evidence type="ECO:0000313" key="5">
    <source>
        <dbReference type="Proteomes" id="UP000466894"/>
    </source>
</evidence>
<dbReference type="AlphaFoldDB" id="A0A7I7PHH7"/>
<organism evidence="2 5">
    <name type="scientific">Mycobacterium noviomagense</name>
    <dbReference type="NCBI Taxonomy" id="459858"/>
    <lineage>
        <taxon>Bacteria</taxon>
        <taxon>Bacillati</taxon>
        <taxon>Actinomycetota</taxon>
        <taxon>Actinomycetes</taxon>
        <taxon>Mycobacteriales</taxon>
        <taxon>Mycobacteriaceae</taxon>
        <taxon>Mycobacterium</taxon>
    </lineage>
</organism>